<name>A0A0C2ZY08_9AGAM</name>
<sequence length="198" mass="21217">MPLGLHINICVTRMDPGAAISSSGTPFNLPSGVHGTQDSRLTILNARGCYISDCIGNLLKELDKLMPICHVSKTTVSQFHCQGKAAEDSFGDADYTLGPCGLLNIVEAHTWFTHDIESLHVSPGPTLFICNHWLPAVESVVGNLPRTRSVTRSLDLGLPKLGKGITVSFLASPVSKPGNCEDANNYLVEHPSVWTPAS</sequence>
<reference evidence="1 2" key="1">
    <citation type="submission" date="2014-04" db="EMBL/GenBank/DDBJ databases">
        <authorList>
            <consortium name="DOE Joint Genome Institute"/>
            <person name="Kuo A."/>
            <person name="Kohler A."/>
            <person name="Nagy L.G."/>
            <person name="Floudas D."/>
            <person name="Copeland A."/>
            <person name="Barry K.W."/>
            <person name="Cichocki N."/>
            <person name="Veneault-Fourrey C."/>
            <person name="LaButti K."/>
            <person name="Lindquist E.A."/>
            <person name="Lipzen A."/>
            <person name="Lundell T."/>
            <person name="Morin E."/>
            <person name="Murat C."/>
            <person name="Sun H."/>
            <person name="Tunlid A."/>
            <person name="Henrissat B."/>
            <person name="Grigoriev I.V."/>
            <person name="Hibbett D.S."/>
            <person name="Martin F."/>
            <person name="Nordberg H.P."/>
            <person name="Cantor M.N."/>
            <person name="Hua S.X."/>
        </authorList>
    </citation>
    <scope>NUCLEOTIDE SEQUENCE [LARGE SCALE GENOMIC DNA]</scope>
    <source>
        <strain evidence="1 2">Foug A</strain>
    </source>
</reference>
<reference evidence="2" key="2">
    <citation type="submission" date="2015-01" db="EMBL/GenBank/DDBJ databases">
        <title>Evolutionary Origins and Diversification of the Mycorrhizal Mutualists.</title>
        <authorList>
            <consortium name="DOE Joint Genome Institute"/>
            <consortium name="Mycorrhizal Genomics Consortium"/>
            <person name="Kohler A."/>
            <person name="Kuo A."/>
            <person name="Nagy L.G."/>
            <person name="Floudas D."/>
            <person name="Copeland A."/>
            <person name="Barry K.W."/>
            <person name="Cichocki N."/>
            <person name="Veneault-Fourrey C."/>
            <person name="LaButti K."/>
            <person name="Lindquist E.A."/>
            <person name="Lipzen A."/>
            <person name="Lundell T."/>
            <person name="Morin E."/>
            <person name="Murat C."/>
            <person name="Riley R."/>
            <person name="Ohm R."/>
            <person name="Sun H."/>
            <person name="Tunlid A."/>
            <person name="Henrissat B."/>
            <person name="Grigoriev I.V."/>
            <person name="Hibbett D.S."/>
            <person name="Martin F."/>
        </authorList>
    </citation>
    <scope>NUCLEOTIDE SEQUENCE [LARGE SCALE GENOMIC DNA]</scope>
    <source>
        <strain evidence="2">Foug A</strain>
    </source>
</reference>
<evidence type="ECO:0000313" key="2">
    <source>
        <dbReference type="Proteomes" id="UP000053989"/>
    </source>
</evidence>
<gene>
    <name evidence="1" type="ORF">SCLCIDRAFT_10499</name>
</gene>
<dbReference type="AlphaFoldDB" id="A0A0C2ZY08"/>
<accession>A0A0C2ZY08</accession>
<dbReference type="Proteomes" id="UP000053989">
    <property type="component" value="Unassembled WGS sequence"/>
</dbReference>
<dbReference type="InParanoid" id="A0A0C2ZY08"/>
<dbReference type="EMBL" id="KN822102">
    <property type="protein sequence ID" value="KIM57342.1"/>
    <property type="molecule type" value="Genomic_DNA"/>
</dbReference>
<evidence type="ECO:0000313" key="1">
    <source>
        <dbReference type="EMBL" id="KIM57342.1"/>
    </source>
</evidence>
<proteinExistence type="predicted"/>
<protein>
    <submittedName>
        <fullName evidence="1">Uncharacterized protein</fullName>
    </submittedName>
</protein>
<organism evidence="1 2">
    <name type="scientific">Scleroderma citrinum Foug A</name>
    <dbReference type="NCBI Taxonomy" id="1036808"/>
    <lineage>
        <taxon>Eukaryota</taxon>
        <taxon>Fungi</taxon>
        <taxon>Dikarya</taxon>
        <taxon>Basidiomycota</taxon>
        <taxon>Agaricomycotina</taxon>
        <taxon>Agaricomycetes</taxon>
        <taxon>Agaricomycetidae</taxon>
        <taxon>Boletales</taxon>
        <taxon>Sclerodermatineae</taxon>
        <taxon>Sclerodermataceae</taxon>
        <taxon>Scleroderma</taxon>
    </lineage>
</organism>
<dbReference type="HOGENOM" id="CLU_1378866_0_0_1"/>
<keyword evidence="2" id="KW-1185">Reference proteome</keyword>